<accession>A0ABN1ICH2</accession>
<keyword evidence="1" id="KW-0732">Signal</keyword>
<proteinExistence type="predicted"/>
<reference evidence="2 3" key="1">
    <citation type="journal article" date="2019" name="Int. J. Syst. Evol. Microbiol.">
        <title>The Global Catalogue of Microorganisms (GCM) 10K type strain sequencing project: providing services to taxonomists for standard genome sequencing and annotation.</title>
        <authorList>
            <consortium name="The Broad Institute Genomics Platform"/>
            <consortium name="The Broad Institute Genome Sequencing Center for Infectious Disease"/>
            <person name="Wu L."/>
            <person name="Ma J."/>
        </authorList>
    </citation>
    <scope>NUCLEOTIDE SEQUENCE [LARGE SCALE GENOMIC DNA]</scope>
    <source>
        <strain evidence="2 3">JCM 15421</strain>
    </source>
</reference>
<sequence>MNTLNHVRTELWACGLVIMLYSGFALADTEAPKPAARPTSMQHDGQHDFDFEIGTWKTHLKRLLHPLTGSTTWVEFDGTSVVRKVWNGRANLIELEVDGPGGHIEGLSLRLYNPQSHQWSLNFANSSSGTLSVPTIGEFKDGRGEFYDQESLNGRTILVRNVWSDITPNSGRFEQAFSDDGGKTWEVNWIAIDTRVADAPTK</sequence>
<evidence type="ECO:0008006" key="4">
    <source>
        <dbReference type="Google" id="ProtNLM"/>
    </source>
</evidence>
<evidence type="ECO:0000313" key="3">
    <source>
        <dbReference type="Proteomes" id="UP001501523"/>
    </source>
</evidence>
<protein>
    <recommendedName>
        <fullName evidence="4">DUF1579 domain-containing protein</fullName>
    </recommendedName>
</protein>
<name>A0ABN1ICH2_9GAMM</name>
<dbReference type="Proteomes" id="UP001501523">
    <property type="component" value="Unassembled WGS sequence"/>
</dbReference>
<comment type="caution">
    <text evidence="2">The sequence shown here is derived from an EMBL/GenBank/DDBJ whole genome shotgun (WGS) entry which is preliminary data.</text>
</comment>
<keyword evidence="3" id="KW-1185">Reference proteome</keyword>
<evidence type="ECO:0000256" key="1">
    <source>
        <dbReference type="SAM" id="SignalP"/>
    </source>
</evidence>
<feature type="signal peptide" evidence="1">
    <location>
        <begin position="1"/>
        <end position="27"/>
    </location>
</feature>
<organism evidence="2 3">
    <name type="scientific">Dokdonella soli</name>
    <dbReference type="NCBI Taxonomy" id="529810"/>
    <lineage>
        <taxon>Bacteria</taxon>
        <taxon>Pseudomonadati</taxon>
        <taxon>Pseudomonadota</taxon>
        <taxon>Gammaproteobacteria</taxon>
        <taxon>Lysobacterales</taxon>
        <taxon>Rhodanobacteraceae</taxon>
        <taxon>Dokdonella</taxon>
    </lineage>
</organism>
<evidence type="ECO:0000313" key="2">
    <source>
        <dbReference type="EMBL" id="GAA0706564.1"/>
    </source>
</evidence>
<gene>
    <name evidence="2" type="ORF">GCM10009105_04720</name>
</gene>
<feature type="chain" id="PRO_5046608353" description="DUF1579 domain-containing protein" evidence="1">
    <location>
        <begin position="28"/>
        <end position="202"/>
    </location>
</feature>
<dbReference type="EMBL" id="BAAAEU010000002">
    <property type="protein sequence ID" value="GAA0706564.1"/>
    <property type="molecule type" value="Genomic_DNA"/>
</dbReference>
<dbReference type="RefSeq" id="WP_343786774.1">
    <property type="nucleotide sequence ID" value="NZ_BAAAEU010000002.1"/>
</dbReference>